<feature type="signal peptide" evidence="2">
    <location>
        <begin position="1"/>
        <end position="22"/>
    </location>
</feature>
<feature type="transmembrane region" description="Helical" evidence="1">
    <location>
        <begin position="58"/>
        <end position="79"/>
    </location>
</feature>
<accession>A0A6G1FVT7</accession>
<sequence>MLLHISLSALPFSLMDIPLARSWGVHRQGALQGPMTIGQDIPPVFAVQRHATYGPLRIFFTTINLHYAAGAILSLYLAWISDPSLHHSWATITILTRA</sequence>
<organism evidence="3">
    <name type="scientific">Eremomyces bilateralis CBS 781.70</name>
    <dbReference type="NCBI Taxonomy" id="1392243"/>
    <lineage>
        <taxon>Eukaryota</taxon>
        <taxon>Fungi</taxon>
        <taxon>Dikarya</taxon>
        <taxon>Ascomycota</taxon>
        <taxon>Pezizomycotina</taxon>
        <taxon>Dothideomycetes</taxon>
        <taxon>Dothideomycetes incertae sedis</taxon>
        <taxon>Eremomycetales</taxon>
        <taxon>Eremomycetaceae</taxon>
        <taxon>Eremomyces</taxon>
    </lineage>
</organism>
<feature type="chain" id="PRO_5044631626" evidence="2">
    <location>
        <begin position="23"/>
        <end position="98"/>
    </location>
</feature>
<gene>
    <name evidence="3 5" type="ORF">P152DRAFT_147846</name>
</gene>
<evidence type="ECO:0000313" key="3">
    <source>
        <dbReference type="EMBL" id="KAF1809749.1"/>
    </source>
</evidence>
<keyword evidence="4" id="KW-1185">Reference proteome</keyword>
<keyword evidence="1" id="KW-0472">Membrane</keyword>
<dbReference type="EMBL" id="ML975170">
    <property type="protein sequence ID" value="KAF1809749.1"/>
    <property type="molecule type" value="Genomic_DNA"/>
</dbReference>
<dbReference type="RefSeq" id="XP_033531380.1">
    <property type="nucleotide sequence ID" value="XM_033673904.1"/>
</dbReference>
<evidence type="ECO:0000256" key="1">
    <source>
        <dbReference type="SAM" id="Phobius"/>
    </source>
</evidence>
<keyword evidence="2" id="KW-0732">Signal</keyword>
<dbReference type="Proteomes" id="UP000504638">
    <property type="component" value="Unplaced"/>
</dbReference>
<evidence type="ECO:0000313" key="5">
    <source>
        <dbReference type="RefSeq" id="XP_033531380.1"/>
    </source>
</evidence>
<protein>
    <submittedName>
        <fullName evidence="3 5">Uncharacterized protein</fullName>
    </submittedName>
</protein>
<evidence type="ECO:0000256" key="2">
    <source>
        <dbReference type="SAM" id="SignalP"/>
    </source>
</evidence>
<evidence type="ECO:0000313" key="4">
    <source>
        <dbReference type="Proteomes" id="UP000504638"/>
    </source>
</evidence>
<reference evidence="3 5" key="1">
    <citation type="submission" date="2020-01" db="EMBL/GenBank/DDBJ databases">
        <authorList>
            <consortium name="DOE Joint Genome Institute"/>
            <person name="Haridas S."/>
            <person name="Albert R."/>
            <person name="Binder M."/>
            <person name="Bloem J."/>
            <person name="Labutti K."/>
            <person name="Salamov A."/>
            <person name="Andreopoulos B."/>
            <person name="Baker S.E."/>
            <person name="Barry K."/>
            <person name="Bills G."/>
            <person name="Bluhm B.H."/>
            <person name="Cannon C."/>
            <person name="Castanera R."/>
            <person name="Culley D.E."/>
            <person name="Daum C."/>
            <person name="Ezra D."/>
            <person name="Gonzalez J.B."/>
            <person name="Henrissat B."/>
            <person name="Kuo A."/>
            <person name="Liang C."/>
            <person name="Lipzen A."/>
            <person name="Lutzoni F."/>
            <person name="Magnuson J."/>
            <person name="Mondo S."/>
            <person name="Nolan M."/>
            <person name="Ohm R."/>
            <person name="Pangilinan J."/>
            <person name="Park H.-J."/>
            <person name="Ramirez L."/>
            <person name="Alfaro M."/>
            <person name="Sun H."/>
            <person name="Tritt A."/>
            <person name="Yoshinaga Y."/>
            <person name="Zwiers L.-H."/>
            <person name="Turgeon B.G."/>
            <person name="Goodwin S.B."/>
            <person name="Spatafora J.W."/>
            <person name="Crous P.W."/>
            <person name="Grigoriev I.V."/>
        </authorList>
    </citation>
    <scope>NUCLEOTIDE SEQUENCE</scope>
    <source>
        <strain evidence="3 5">CBS 781.70</strain>
    </source>
</reference>
<reference evidence="5" key="3">
    <citation type="submission" date="2025-04" db="UniProtKB">
        <authorList>
            <consortium name="RefSeq"/>
        </authorList>
    </citation>
    <scope>IDENTIFICATION</scope>
    <source>
        <strain evidence="5">CBS 781.70</strain>
    </source>
</reference>
<proteinExistence type="predicted"/>
<dbReference type="GeneID" id="54414474"/>
<reference evidence="5" key="2">
    <citation type="submission" date="2020-04" db="EMBL/GenBank/DDBJ databases">
        <authorList>
            <consortium name="NCBI Genome Project"/>
        </authorList>
    </citation>
    <scope>NUCLEOTIDE SEQUENCE</scope>
    <source>
        <strain evidence="5">CBS 781.70</strain>
    </source>
</reference>
<keyword evidence="1" id="KW-1133">Transmembrane helix</keyword>
<name>A0A6G1FVT7_9PEZI</name>
<dbReference type="AlphaFoldDB" id="A0A6G1FVT7"/>
<keyword evidence="1" id="KW-0812">Transmembrane</keyword>